<reference evidence="2 3" key="1">
    <citation type="journal article" date="2010" name="Nat. Biotechnol.">
        <title>Genome sequence of the model mushroom Schizophyllum commune.</title>
        <authorList>
            <person name="Ohm R.A."/>
            <person name="de Jong J.F."/>
            <person name="Lugones L.G."/>
            <person name="Aerts A."/>
            <person name="Kothe E."/>
            <person name="Stajich J.E."/>
            <person name="de Vries R.P."/>
            <person name="Record E."/>
            <person name="Levasseur A."/>
            <person name="Baker S.E."/>
            <person name="Bartholomew K.A."/>
            <person name="Coutinho P.M."/>
            <person name="Erdmann S."/>
            <person name="Fowler T.J."/>
            <person name="Gathman A.C."/>
            <person name="Lombard V."/>
            <person name="Henrissat B."/>
            <person name="Knabe N."/>
            <person name="Kuees U."/>
            <person name="Lilly W.W."/>
            <person name="Lindquist E."/>
            <person name="Lucas S."/>
            <person name="Magnuson J.K."/>
            <person name="Piumi F."/>
            <person name="Raudaskoski M."/>
            <person name="Salamov A."/>
            <person name="Schmutz J."/>
            <person name="Schwarze F.W.M.R."/>
            <person name="vanKuyk P.A."/>
            <person name="Horton J.S."/>
            <person name="Grigoriev I.V."/>
            <person name="Woesten H.A.B."/>
        </authorList>
    </citation>
    <scope>NUCLEOTIDE SEQUENCE [LARGE SCALE GENOMIC DNA]</scope>
    <source>
        <strain evidence="3">H4-8 / FGSC 9210</strain>
    </source>
</reference>
<dbReference type="OrthoDB" id="10459751at2759"/>
<feature type="compositionally biased region" description="Basic residues" evidence="1">
    <location>
        <begin position="64"/>
        <end position="77"/>
    </location>
</feature>
<sequence>MSSRRYGTPNSEMRNYRSPNDRHANTYGLTLHYAPAETLVQVKYMTPRSSRQRTLEPSVEERRHYRGRHRSHRRSHHQTPETHHQRPNPAYPNPYAPPNPALRPARGPVPAPAPPVISAQAYTSHATASQMQRPVGVRPAPAPQTYFTNTAPVIPLPVPTSAPAPPRHYPTNNHGASPTPPYDPEPYTRYFDPSGAPVPRVLPSRSTVVSAPPTQKADPRPCRSRRLSNALKSFFHKGDGSRAAASAAPQVAYVPVPPAPPAQPAAHHDAAYRPAASDHTVGATRRAKETTTRPSSAFNIYTRDMLPQIYGVGRNFERDPHWQGAGKEKINVLMPVGLLDCWSIFFNARNLKEIHFWHIKGDDSWREFPTIRVRGLKSLYIHLNEAWLTNLLDAVRVRHLRHLEVYYSSGGGGRFSYDKQAYVRLVGAIRHGAAAGFVGISPNHPVYGARSSSLEATLEAAVEQDAPRWTFHICDERS</sequence>
<feature type="compositionally biased region" description="Polar residues" evidence="1">
    <location>
        <begin position="1"/>
        <end position="13"/>
    </location>
</feature>
<dbReference type="VEuPathDB" id="FungiDB:SCHCODRAFT_02745866"/>
<dbReference type="EMBL" id="GL377304">
    <property type="protein sequence ID" value="EFI99707.1"/>
    <property type="molecule type" value="Genomic_DNA"/>
</dbReference>
<dbReference type="KEGG" id="scm:SCHCO_02745866"/>
<dbReference type="HOGENOM" id="CLU_045168_0_0_1"/>
<keyword evidence="3" id="KW-1185">Reference proteome</keyword>
<evidence type="ECO:0000313" key="3">
    <source>
        <dbReference type="Proteomes" id="UP000007431"/>
    </source>
</evidence>
<feature type="region of interest" description="Disordered" evidence="1">
    <location>
        <begin position="162"/>
        <end position="226"/>
    </location>
</feature>
<feature type="compositionally biased region" description="Polar residues" evidence="1">
    <location>
        <begin position="204"/>
        <end position="213"/>
    </location>
</feature>
<accession>D8PXN9</accession>
<proteinExistence type="predicted"/>
<feature type="region of interest" description="Disordered" evidence="1">
    <location>
        <begin position="46"/>
        <end position="108"/>
    </location>
</feature>
<evidence type="ECO:0000313" key="2">
    <source>
        <dbReference type="EMBL" id="EFI99707.1"/>
    </source>
</evidence>
<feature type="compositionally biased region" description="Pro residues" evidence="1">
    <location>
        <begin position="89"/>
        <end position="108"/>
    </location>
</feature>
<dbReference type="AlphaFoldDB" id="D8PXN9"/>
<feature type="region of interest" description="Disordered" evidence="1">
    <location>
        <begin position="261"/>
        <end position="294"/>
    </location>
</feature>
<dbReference type="OMA" id="LMKLGQW"/>
<dbReference type="InParanoid" id="D8PXN9"/>
<organism evidence="3">
    <name type="scientific">Schizophyllum commune (strain H4-8 / FGSC 9210)</name>
    <name type="common">Split gill fungus</name>
    <dbReference type="NCBI Taxonomy" id="578458"/>
    <lineage>
        <taxon>Eukaryota</taxon>
        <taxon>Fungi</taxon>
        <taxon>Dikarya</taxon>
        <taxon>Basidiomycota</taxon>
        <taxon>Agaricomycotina</taxon>
        <taxon>Agaricomycetes</taxon>
        <taxon>Agaricomycetidae</taxon>
        <taxon>Agaricales</taxon>
        <taxon>Schizophyllaceae</taxon>
        <taxon>Schizophyllum</taxon>
    </lineage>
</organism>
<dbReference type="GeneID" id="9586576"/>
<dbReference type="Proteomes" id="UP000007431">
    <property type="component" value="Unassembled WGS sequence"/>
</dbReference>
<name>D8PXN9_SCHCM</name>
<feature type="region of interest" description="Disordered" evidence="1">
    <location>
        <begin position="1"/>
        <end position="27"/>
    </location>
</feature>
<protein>
    <submittedName>
        <fullName evidence="2">Uncharacterized protein</fullName>
    </submittedName>
</protein>
<dbReference type="RefSeq" id="XP_003034610.1">
    <property type="nucleotide sequence ID" value="XM_003034564.1"/>
</dbReference>
<evidence type="ECO:0000256" key="1">
    <source>
        <dbReference type="SAM" id="MobiDB-lite"/>
    </source>
</evidence>
<gene>
    <name evidence="2" type="ORF">SCHCODRAFT_233659</name>
</gene>